<comment type="subcellular location">
    <subcellularLocation>
        <location evidence="2">Cytoplasm</location>
    </subcellularLocation>
    <subcellularLocation>
        <location evidence="1">Nucleus</location>
    </subcellularLocation>
</comment>
<evidence type="ECO:0000256" key="9">
    <source>
        <dbReference type="RuleBase" id="RU003682"/>
    </source>
</evidence>
<dbReference type="InterPro" id="IPR005123">
    <property type="entry name" value="Oxoglu/Fe-dep_dioxygenase_dom"/>
</dbReference>
<name>A0AAN8Z0W3_9MAGN</name>
<evidence type="ECO:0000259" key="10">
    <source>
        <dbReference type="PROSITE" id="PS51471"/>
    </source>
</evidence>
<keyword evidence="6 9" id="KW-0408">Iron</keyword>
<evidence type="ECO:0000256" key="7">
    <source>
        <dbReference type="ARBA" id="ARBA00023242"/>
    </source>
</evidence>
<comment type="function">
    <text evidence="8">Involved in the regulation of shoot development and salicylic acid (SA) homeostasis.</text>
</comment>
<evidence type="ECO:0000256" key="8">
    <source>
        <dbReference type="ARBA" id="ARBA00059922"/>
    </source>
</evidence>
<dbReference type="InterPro" id="IPR026992">
    <property type="entry name" value="DIOX_N"/>
</dbReference>
<dbReference type="PROSITE" id="PS51471">
    <property type="entry name" value="FE2OG_OXY"/>
    <property type="match status" value="1"/>
</dbReference>
<dbReference type="EMBL" id="JBAMMX010000021">
    <property type="protein sequence ID" value="KAK6920386.1"/>
    <property type="molecule type" value="Genomic_DNA"/>
</dbReference>
<dbReference type="InterPro" id="IPR027443">
    <property type="entry name" value="IPNS-like_sf"/>
</dbReference>
<dbReference type="GO" id="GO:0005737">
    <property type="term" value="C:cytoplasm"/>
    <property type="evidence" value="ECO:0007669"/>
    <property type="project" value="UniProtKB-SubCell"/>
</dbReference>
<dbReference type="InterPro" id="IPR044861">
    <property type="entry name" value="IPNS-like_FE2OG_OXY"/>
</dbReference>
<dbReference type="Pfam" id="PF14226">
    <property type="entry name" value="DIOX_N"/>
    <property type="match status" value="1"/>
</dbReference>
<dbReference type="InterPro" id="IPR050295">
    <property type="entry name" value="Plant_2OG-oxidoreductases"/>
</dbReference>
<evidence type="ECO:0000256" key="3">
    <source>
        <dbReference type="ARBA" id="ARBA00008056"/>
    </source>
</evidence>
<feature type="domain" description="Fe2OG dioxygenase" evidence="10">
    <location>
        <begin position="253"/>
        <end position="353"/>
    </location>
</feature>
<dbReference type="PANTHER" id="PTHR47991">
    <property type="entry name" value="OXOGLUTARATE/IRON-DEPENDENT DIOXYGENASE"/>
    <property type="match status" value="1"/>
</dbReference>
<evidence type="ECO:0000256" key="6">
    <source>
        <dbReference type="ARBA" id="ARBA00023004"/>
    </source>
</evidence>
<gene>
    <name evidence="11" type="ORF">RJ641_016290</name>
</gene>
<keyword evidence="9" id="KW-0560">Oxidoreductase</keyword>
<keyword evidence="11" id="KW-0223">Dioxygenase</keyword>
<dbReference type="GO" id="GO:0046872">
    <property type="term" value="F:metal ion binding"/>
    <property type="evidence" value="ECO:0007669"/>
    <property type="project" value="UniProtKB-KW"/>
</dbReference>
<dbReference type="GO" id="GO:0005634">
    <property type="term" value="C:nucleus"/>
    <property type="evidence" value="ECO:0007669"/>
    <property type="project" value="UniProtKB-SubCell"/>
</dbReference>
<keyword evidence="4" id="KW-0963">Cytoplasm</keyword>
<keyword evidence="7" id="KW-0539">Nucleus</keyword>
<evidence type="ECO:0000313" key="11">
    <source>
        <dbReference type="EMBL" id="KAK6920386.1"/>
    </source>
</evidence>
<dbReference type="SUPFAM" id="SSF51197">
    <property type="entry name" value="Clavaminate synthase-like"/>
    <property type="match status" value="1"/>
</dbReference>
<accession>A0AAN8Z0W3</accession>
<evidence type="ECO:0000256" key="2">
    <source>
        <dbReference type="ARBA" id="ARBA00004496"/>
    </source>
</evidence>
<dbReference type="GO" id="GO:0051213">
    <property type="term" value="F:dioxygenase activity"/>
    <property type="evidence" value="ECO:0007669"/>
    <property type="project" value="UniProtKB-KW"/>
</dbReference>
<dbReference type="Gene3D" id="2.60.120.330">
    <property type="entry name" value="B-lactam Antibiotic, Isopenicillin N Synthase, Chain"/>
    <property type="match status" value="1"/>
</dbReference>
<comment type="caution">
    <text evidence="11">The sequence shown here is derived from an EMBL/GenBank/DDBJ whole genome shotgun (WGS) entry which is preliminary data.</text>
</comment>
<sequence length="416" mass="47532">MACKGRYPCAELSTPLVWQKEKHNGEEHHEHRERDIIMEEGKRSSCNSFTSAMTLTQMEVPHVPTRYILPPSQRPNPSLVLHSPTTLPIIDLSCLHDPSIRHQVVEEVKTACNKMGFFQAYLAIYHAMHDFLVINHGIPLAIMEDALNTAAEFFNLPNEEKMLMVSDDVHEPVRYGMSINHAKEKFHFWRDFIKHYSHPISKWIDRWPSNPITYREKMGIYTKAVHALQVQLMEVVLESLGLNPNCLCKDIQEGSQLNVVNCYPTCPEPDLALGMPPHSDFGSITILLQSCQGLELMDWDNQWYSVPVIEGALIVQLGDQMEVMSNGAYKSVVQRVMVSSENKRLSIASLHSLALERKVCPAPELIDQEHPVRYNECSFEDFLNFLTCNDITEGRYIDTLKKINQLEGGDEICEKK</sequence>
<protein>
    <submittedName>
        <fullName evidence="11">Isopenicillin N synthase-like, Fe(2+) 2OG dioxygenase domain</fullName>
    </submittedName>
</protein>
<dbReference type="Pfam" id="PF03171">
    <property type="entry name" value="2OG-FeII_Oxy"/>
    <property type="match status" value="1"/>
</dbReference>
<evidence type="ECO:0000313" key="12">
    <source>
        <dbReference type="Proteomes" id="UP001370490"/>
    </source>
</evidence>
<organism evidence="11 12">
    <name type="scientific">Dillenia turbinata</name>
    <dbReference type="NCBI Taxonomy" id="194707"/>
    <lineage>
        <taxon>Eukaryota</taxon>
        <taxon>Viridiplantae</taxon>
        <taxon>Streptophyta</taxon>
        <taxon>Embryophyta</taxon>
        <taxon>Tracheophyta</taxon>
        <taxon>Spermatophyta</taxon>
        <taxon>Magnoliopsida</taxon>
        <taxon>eudicotyledons</taxon>
        <taxon>Gunneridae</taxon>
        <taxon>Pentapetalae</taxon>
        <taxon>Dilleniales</taxon>
        <taxon>Dilleniaceae</taxon>
        <taxon>Dillenia</taxon>
    </lineage>
</organism>
<dbReference type="Proteomes" id="UP001370490">
    <property type="component" value="Unassembled WGS sequence"/>
</dbReference>
<keyword evidence="12" id="KW-1185">Reference proteome</keyword>
<proteinExistence type="inferred from homology"/>
<evidence type="ECO:0000256" key="1">
    <source>
        <dbReference type="ARBA" id="ARBA00004123"/>
    </source>
</evidence>
<reference evidence="11 12" key="1">
    <citation type="submission" date="2023-12" db="EMBL/GenBank/DDBJ databases">
        <title>A high-quality genome assembly for Dillenia turbinata (Dilleniales).</title>
        <authorList>
            <person name="Chanderbali A."/>
        </authorList>
    </citation>
    <scope>NUCLEOTIDE SEQUENCE [LARGE SCALE GENOMIC DNA]</scope>
    <source>
        <strain evidence="11">LSX21</strain>
        <tissue evidence="11">Leaf</tissue>
    </source>
</reference>
<evidence type="ECO:0000256" key="4">
    <source>
        <dbReference type="ARBA" id="ARBA00022490"/>
    </source>
</evidence>
<evidence type="ECO:0000256" key="5">
    <source>
        <dbReference type="ARBA" id="ARBA00022723"/>
    </source>
</evidence>
<keyword evidence="5 9" id="KW-0479">Metal-binding</keyword>
<dbReference type="FunFam" id="2.60.120.330:FF:000015">
    <property type="entry name" value="Protein DMR6-LIKE OXYGENASE 1"/>
    <property type="match status" value="1"/>
</dbReference>
<dbReference type="AlphaFoldDB" id="A0AAN8Z0W3"/>
<comment type="similarity">
    <text evidence="3 9">Belongs to the iron/ascorbate-dependent oxidoreductase family.</text>
</comment>